<evidence type="ECO:0000256" key="2">
    <source>
        <dbReference type="SAM" id="MobiDB-lite"/>
    </source>
</evidence>
<keyword evidence="4" id="KW-1185">Reference proteome</keyword>
<organism evidence="3 4">
    <name type="scientific">Arthrobotrys musiformis</name>
    <dbReference type="NCBI Taxonomy" id="47236"/>
    <lineage>
        <taxon>Eukaryota</taxon>
        <taxon>Fungi</taxon>
        <taxon>Dikarya</taxon>
        <taxon>Ascomycota</taxon>
        <taxon>Pezizomycotina</taxon>
        <taxon>Orbiliomycetes</taxon>
        <taxon>Orbiliales</taxon>
        <taxon>Orbiliaceae</taxon>
        <taxon>Arthrobotrys</taxon>
    </lineage>
</organism>
<dbReference type="Proteomes" id="UP001370758">
    <property type="component" value="Unassembled WGS sequence"/>
</dbReference>
<name>A0AAV9W2M0_9PEZI</name>
<dbReference type="AlphaFoldDB" id="A0AAV9W2M0"/>
<feature type="compositionally biased region" description="Basic residues" evidence="2">
    <location>
        <begin position="39"/>
        <end position="51"/>
    </location>
</feature>
<dbReference type="EMBL" id="JAVHJL010000007">
    <property type="protein sequence ID" value="KAK6499971.1"/>
    <property type="molecule type" value="Genomic_DNA"/>
</dbReference>
<feature type="coiled-coil region" evidence="1">
    <location>
        <begin position="114"/>
        <end position="176"/>
    </location>
</feature>
<proteinExistence type="predicted"/>
<accession>A0AAV9W2M0</accession>
<keyword evidence="1" id="KW-0175">Coiled coil</keyword>
<comment type="caution">
    <text evidence="3">The sequence shown here is derived from an EMBL/GenBank/DDBJ whole genome shotgun (WGS) entry which is preliminary data.</text>
</comment>
<reference evidence="3 4" key="1">
    <citation type="submission" date="2023-08" db="EMBL/GenBank/DDBJ databases">
        <authorList>
            <person name="Palmer J.M."/>
        </authorList>
    </citation>
    <scope>NUCLEOTIDE SEQUENCE [LARGE SCALE GENOMIC DNA]</scope>
    <source>
        <strain evidence="3 4">TWF481</strain>
    </source>
</reference>
<protein>
    <submittedName>
        <fullName evidence="3">Uncharacterized protein</fullName>
    </submittedName>
</protein>
<evidence type="ECO:0000313" key="4">
    <source>
        <dbReference type="Proteomes" id="UP001370758"/>
    </source>
</evidence>
<evidence type="ECO:0000313" key="3">
    <source>
        <dbReference type="EMBL" id="KAK6499971.1"/>
    </source>
</evidence>
<feature type="compositionally biased region" description="Polar residues" evidence="2">
    <location>
        <begin position="20"/>
        <end position="38"/>
    </location>
</feature>
<evidence type="ECO:0000256" key="1">
    <source>
        <dbReference type="SAM" id="Coils"/>
    </source>
</evidence>
<feature type="region of interest" description="Disordered" evidence="2">
    <location>
        <begin position="1"/>
        <end position="63"/>
    </location>
</feature>
<sequence length="508" mass="57563">MYAKASFEEGAAAPPVQEQEGPSNASVDRAEPQSSSARAQKHQTDHHRRQTSHPSEQAAENYAYDSSVKRKRFNIPSFSVFLRRSKPKVTELHEQWDPPFRQAAARLPIFEQENISLRSDLSKLQETNALLESELSRLKQKNKKLGVALSSWKDGHAILESELSRREQKNKSLESDLGLAENFLKVFEVKDFTGAETEWSKDKEELSQIREKFSKLQGEVLSSVERFNPSFDSQVHQDFVQLNSSIGRLSKSKELKEIVLQGNPLAHWDTSALWADSVHPSIETDGPSDKEKRLLLRQTIWKFISEELFDRSYPLASFGGFIGGLESLPFFDKLFPDHEVNENAGKWRSITVRQLSALQQAGDGSYNEEDFLEKLKNRFTAYIQEKLAPGIDRERLDSLLNTAVLNKRLREVFERSIKFSRLIMTERAAFTIETPHLSEMKFTRVEDDSLTTGQGVVVGVNDGNDTEVDLVGSIKLVGSPFLRKHGDGGGKNLDRNMIIVRAFVLIDP</sequence>
<gene>
    <name evidence="3" type="ORF">TWF481_010328</name>
</gene>